<reference evidence="3" key="1">
    <citation type="submission" date="2014-10" db="EMBL/GenBank/DDBJ databases">
        <authorList>
            <person name="King R."/>
        </authorList>
    </citation>
    <scope>NUCLEOTIDE SEQUENCE [LARGE SCALE GENOMIC DNA]</scope>
    <source>
        <strain evidence="3">A3/5</strain>
    </source>
</reference>
<dbReference type="InterPro" id="IPR006175">
    <property type="entry name" value="YjgF/YER057c/UK114"/>
</dbReference>
<sequence length="146" mass="15814">MTRTPVSARNAPAVPSNLMNQAIIANGFVFTSGGVAMDPKTGKIIDGDIEAHTLTTANEAVLLLQRQIIRNLGAILDEAGSSLNDVVEVNIYLSDMKYYAKMNEVYSEYWGDLKPARTCVAVKSLPMNANIEIKCVGIVTKPKSKL</sequence>
<dbReference type="SUPFAM" id="SSF55298">
    <property type="entry name" value="YjgF-like"/>
    <property type="match status" value="1"/>
</dbReference>
<dbReference type="GO" id="GO:0005739">
    <property type="term" value="C:mitochondrion"/>
    <property type="evidence" value="ECO:0007669"/>
    <property type="project" value="TreeGrafter"/>
</dbReference>
<proteinExistence type="inferred from homology"/>
<dbReference type="NCBIfam" id="TIGR00004">
    <property type="entry name" value="Rid family detoxifying hydrolase"/>
    <property type="match status" value="1"/>
</dbReference>
<accession>A0A2L2TH15</accession>
<evidence type="ECO:0000313" key="2">
    <source>
        <dbReference type="EMBL" id="CEI70262.1"/>
    </source>
</evidence>
<dbReference type="Pfam" id="PF01042">
    <property type="entry name" value="Ribonuc_L-PSP"/>
    <property type="match status" value="1"/>
</dbReference>
<dbReference type="FunFam" id="3.30.1330.40:FF:000001">
    <property type="entry name" value="L-PSP family endoribonuclease"/>
    <property type="match status" value="1"/>
</dbReference>
<evidence type="ECO:0000256" key="1">
    <source>
        <dbReference type="ARBA" id="ARBA00010552"/>
    </source>
</evidence>
<keyword evidence="3" id="KW-1185">Reference proteome</keyword>
<dbReference type="GO" id="GO:0019239">
    <property type="term" value="F:deaminase activity"/>
    <property type="evidence" value="ECO:0007669"/>
    <property type="project" value="TreeGrafter"/>
</dbReference>
<dbReference type="InterPro" id="IPR035959">
    <property type="entry name" value="RutC-like_sf"/>
</dbReference>
<dbReference type="PANTHER" id="PTHR11803">
    <property type="entry name" value="2-IMINOBUTANOATE/2-IMINOPROPANOATE DEAMINASE RIDA"/>
    <property type="match status" value="1"/>
</dbReference>
<comment type="similarity">
    <text evidence="1">Belongs to the RutC family.</text>
</comment>
<dbReference type="Proteomes" id="UP000245910">
    <property type="component" value="Chromosome III"/>
</dbReference>
<dbReference type="EMBL" id="LN649231">
    <property type="protein sequence ID" value="CEI70262.1"/>
    <property type="molecule type" value="Genomic_DNA"/>
</dbReference>
<dbReference type="PANTHER" id="PTHR11803:SF22">
    <property type="entry name" value="ENDORIBONUCLEASE FAMILY PROTEIN BRT1, PUTATIVE (AFU_ORTHOLOGUE AFUA_5G03780)-RELATED"/>
    <property type="match status" value="1"/>
</dbReference>
<dbReference type="Gene3D" id="3.30.1330.40">
    <property type="entry name" value="RutC-like"/>
    <property type="match status" value="1"/>
</dbReference>
<dbReference type="AlphaFoldDB" id="A0A2L2TH15"/>
<dbReference type="InterPro" id="IPR006056">
    <property type="entry name" value="RidA"/>
</dbReference>
<name>A0A2L2TH15_9HYPO</name>
<dbReference type="CDD" id="cd00448">
    <property type="entry name" value="YjgF_YER057c_UK114_family"/>
    <property type="match status" value="1"/>
</dbReference>
<organism evidence="2 3">
    <name type="scientific">Fusarium venenatum</name>
    <dbReference type="NCBI Taxonomy" id="56646"/>
    <lineage>
        <taxon>Eukaryota</taxon>
        <taxon>Fungi</taxon>
        <taxon>Dikarya</taxon>
        <taxon>Ascomycota</taxon>
        <taxon>Pezizomycotina</taxon>
        <taxon>Sordariomycetes</taxon>
        <taxon>Hypocreomycetidae</taxon>
        <taxon>Hypocreales</taxon>
        <taxon>Nectriaceae</taxon>
        <taxon>Fusarium</taxon>
    </lineage>
</organism>
<dbReference type="GO" id="GO:0005829">
    <property type="term" value="C:cytosol"/>
    <property type="evidence" value="ECO:0007669"/>
    <property type="project" value="TreeGrafter"/>
</dbReference>
<protein>
    <submittedName>
        <fullName evidence="2">Uncharacterized protein</fullName>
    </submittedName>
</protein>
<evidence type="ECO:0000313" key="3">
    <source>
        <dbReference type="Proteomes" id="UP000245910"/>
    </source>
</evidence>
<dbReference type="STRING" id="56646.A0A2L2TH15"/>